<dbReference type="Gene3D" id="3.40.50.2300">
    <property type="match status" value="2"/>
</dbReference>
<dbReference type="PANTHER" id="PTHR35271">
    <property type="entry name" value="ABC TRANSPORTER, SUBSTRATE-BINDING LIPOPROTEIN-RELATED"/>
    <property type="match status" value="1"/>
</dbReference>
<evidence type="ECO:0000313" key="3">
    <source>
        <dbReference type="Proteomes" id="UP001500842"/>
    </source>
</evidence>
<dbReference type="InterPro" id="IPR028082">
    <property type="entry name" value="Peripla_BP_I"/>
</dbReference>
<evidence type="ECO:0000313" key="2">
    <source>
        <dbReference type="EMBL" id="GAA1538528.1"/>
    </source>
</evidence>
<proteinExistence type="predicted"/>
<evidence type="ECO:0000256" key="1">
    <source>
        <dbReference type="SAM" id="SignalP"/>
    </source>
</evidence>
<dbReference type="RefSeq" id="WP_344113558.1">
    <property type="nucleotide sequence ID" value="NZ_BAAAOR010000033.1"/>
</dbReference>
<dbReference type="PROSITE" id="PS51257">
    <property type="entry name" value="PROKAR_LIPOPROTEIN"/>
    <property type="match status" value="1"/>
</dbReference>
<protein>
    <submittedName>
        <fullName evidence="2">ABC transporter substrate-binding protein</fullName>
    </submittedName>
</protein>
<dbReference type="PANTHER" id="PTHR35271:SF1">
    <property type="entry name" value="ABC TRANSPORTER, SUBSTRATE-BINDING LIPOPROTEIN"/>
    <property type="match status" value="1"/>
</dbReference>
<keyword evidence="3" id="KW-1185">Reference proteome</keyword>
<keyword evidence="1" id="KW-0732">Signal</keyword>
<organism evidence="2 3">
    <name type="scientific">Nocardioides humi</name>
    <dbReference type="NCBI Taxonomy" id="449461"/>
    <lineage>
        <taxon>Bacteria</taxon>
        <taxon>Bacillati</taxon>
        <taxon>Actinomycetota</taxon>
        <taxon>Actinomycetes</taxon>
        <taxon>Propionibacteriales</taxon>
        <taxon>Nocardioidaceae</taxon>
        <taxon>Nocardioides</taxon>
    </lineage>
</organism>
<dbReference type="InterPro" id="IPR007487">
    <property type="entry name" value="ABC_transpt-TYRBP-like"/>
</dbReference>
<accession>A0ABN2BE73</accession>
<sequence length="325" mass="32987">MKRSHLALAASVLACTALAGCGEDGGGSATDAADAKVCVDQYATATVIDDLLSGLKDGLKEAMDDGLRLDVQNPNADAATEQTLAQKFISGDCDVIVPVGTSAAQLMATATRDIPIVFAASSTPVEAKLVASLEKPGGNVTGVADVIDPVPDIDAMTKLVPGLDKVGLIWKLGDPAGDAQADKARAHLDELGIEYVEATISNGSDITQAAQSLVGKVDAIEIPGDTTTISAVEGLMKVADDAKLPVYGGTSEAVAAGAVISSSYDYTVVGQEVAKVVLAILDGADPATTAVVVPETGGFDLNLTKLEELGIEVPAELRDAALTTQ</sequence>
<comment type="caution">
    <text evidence="2">The sequence shown here is derived from an EMBL/GenBank/DDBJ whole genome shotgun (WGS) entry which is preliminary data.</text>
</comment>
<dbReference type="Proteomes" id="UP001500842">
    <property type="component" value="Unassembled WGS sequence"/>
</dbReference>
<feature type="chain" id="PRO_5045822712" evidence="1">
    <location>
        <begin position="20"/>
        <end position="325"/>
    </location>
</feature>
<feature type="signal peptide" evidence="1">
    <location>
        <begin position="1"/>
        <end position="19"/>
    </location>
</feature>
<dbReference type="CDD" id="cd06325">
    <property type="entry name" value="PBP1_ABC_unchar_transporter"/>
    <property type="match status" value="1"/>
</dbReference>
<dbReference type="Pfam" id="PF04392">
    <property type="entry name" value="ABC_sub_bind"/>
    <property type="match status" value="1"/>
</dbReference>
<dbReference type="EMBL" id="BAAAOR010000033">
    <property type="protein sequence ID" value="GAA1538528.1"/>
    <property type="molecule type" value="Genomic_DNA"/>
</dbReference>
<dbReference type="SUPFAM" id="SSF53822">
    <property type="entry name" value="Periplasmic binding protein-like I"/>
    <property type="match status" value="1"/>
</dbReference>
<gene>
    <name evidence="2" type="ORF">GCM10009788_46450</name>
</gene>
<reference evidence="2 3" key="1">
    <citation type="journal article" date="2019" name="Int. J. Syst. Evol. Microbiol.">
        <title>The Global Catalogue of Microorganisms (GCM) 10K type strain sequencing project: providing services to taxonomists for standard genome sequencing and annotation.</title>
        <authorList>
            <consortium name="The Broad Institute Genomics Platform"/>
            <consortium name="The Broad Institute Genome Sequencing Center for Infectious Disease"/>
            <person name="Wu L."/>
            <person name="Ma J."/>
        </authorList>
    </citation>
    <scope>NUCLEOTIDE SEQUENCE [LARGE SCALE GENOMIC DNA]</scope>
    <source>
        <strain evidence="2 3">JCM 14942</strain>
    </source>
</reference>
<name>A0ABN2BE73_9ACTN</name>